<sequence length="151" mass="16846">MTKNFSSPNDMLDTFKDRALQRRDRPSIEALAIGATTRLESTVGADPSNSKRKRQRKGGNMAQTTRSLGTMSIPPPSHSGTIDVNSPSTDDFHKPIPSRVVETTMEVIRLKKVVKEAGHENSIFQAENVRLKREKEKVEVELGSLKILWSC</sequence>
<proteinExistence type="predicted"/>
<accession>A0AAN9RR01</accession>
<keyword evidence="1" id="KW-0175">Coiled coil</keyword>
<evidence type="ECO:0000256" key="1">
    <source>
        <dbReference type="SAM" id="Coils"/>
    </source>
</evidence>
<comment type="caution">
    <text evidence="3">The sequence shown here is derived from an EMBL/GenBank/DDBJ whole genome shotgun (WGS) entry which is preliminary data.</text>
</comment>
<reference evidence="3 4" key="1">
    <citation type="submission" date="2024-01" db="EMBL/GenBank/DDBJ databases">
        <title>The genomes of 5 underutilized Papilionoideae crops provide insights into root nodulation and disease resistanc.</title>
        <authorList>
            <person name="Jiang F."/>
        </authorList>
    </citation>
    <scope>NUCLEOTIDE SEQUENCE [LARGE SCALE GENOMIC DNA]</scope>
    <source>
        <strain evidence="3">JINMINGXINNONG_FW02</strain>
        <tissue evidence="3">Leaves</tissue>
    </source>
</reference>
<evidence type="ECO:0000256" key="2">
    <source>
        <dbReference type="SAM" id="MobiDB-lite"/>
    </source>
</evidence>
<feature type="compositionally biased region" description="Polar residues" evidence="2">
    <location>
        <begin position="61"/>
        <end position="70"/>
    </location>
</feature>
<feature type="compositionally biased region" description="Polar residues" evidence="2">
    <location>
        <begin position="78"/>
        <end position="89"/>
    </location>
</feature>
<keyword evidence="4" id="KW-1185">Reference proteome</keyword>
<organism evidence="3 4">
    <name type="scientific">Phaseolus coccineus</name>
    <name type="common">Scarlet runner bean</name>
    <name type="synonym">Phaseolus multiflorus</name>
    <dbReference type="NCBI Taxonomy" id="3886"/>
    <lineage>
        <taxon>Eukaryota</taxon>
        <taxon>Viridiplantae</taxon>
        <taxon>Streptophyta</taxon>
        <taxon>Embryophyta</taxon>
        <taxon>Tracheophyta</taxon>
        <taxon>Spermatophyta</taxon>
        <taxon>Magnoliopsida</taxon>
        <taxon>eudicotyledons</taxon>
        <taxon>Gunneridae</taxon>
        <taxon>Pentapetalae</taxon>
        <taxon>rosids</taxon>
        <taxon>fabids</taxon>
        <taxon>Fabales</taxon>
        <taxon>Fabaceae</taxon>
        <taxon>Papilionoideae</taxon>
        <taxon>50 kb inversion clade</taxon>
        <taxon>NPAAA clade</taxon>
        <taxon>indigoferoid/millettioid clade</taxon>
        <taxon>Phaseoleae</taxon>
        <taxon>Phaseolus</taxon>
    </lineage>
</organism>
<gene>
    <name evidence="3" type="ORF">VNO80_00986</name>
</gene>
<evidence type="ECO:0000313" key="3">
    <source>
        <dbReference type="EMBL" id="KAK7382219.1"/>
    </source>
</evidence>
<feature type="region of interest" description="Disordered" evidence="2">
    <location>
        <begin position="1"/>
        <end position="97"/>
    </location>
</feature>
<evidence type="ECO:0000313" key="4">
    <source>
        <dbReference type="Proteomes" id="UP001374584"/>
    </source>
</evidence>
<feature type="compositionally biased region" description="Basic and acidic residues" evidence="2">
    <location>
        <begin position="13"/>
        <end position="27"/>
    </location>
</feature>
<dbReference type="AlphaFoldDB" id="A0AAN9RR01"/>
<protein>
    <submittedName>
        <fullName evidence="3">Uncharacterized protein</fullName>
    </submittedName>
</protein>
<dbReference type="EMBL" id="JAYMYR010000001">
    <property type="protein sequence ID" value="KAK7382219.1"/>
    <property type="molecule type" value="Genomic_DNA"/>
</dbReference>
<feature type="coiled-coil region" evidence="1">
    <location>
        <begin position="121"/>
        <end position="148"/>
    </location>
</feature>
<name>A0AAN9RR01_PHACN</name>
<dbReference type="Proteomes" id="UP001374584">
    <property type="component" value="Unassembled WGS sequence"/>
</dbReference>